<comment type="similarity">
    <text evidence="1">Belongs to the metallo-dependent hydrolases superfamily. ATZ/TRZ family.</text>
</comment>
<keyword evidence="5" id="KW-1185">Reference proteome</keyword>
<proteinExistence type="inferred from homology"/>
<organism evidence="4 5">
    <name type="scientific">Borborobacter arsenicus</name>
    <dbReference type="NCBI Taxonomy" id="1851146"/>
    <lineage>
        <taxon>Bacteria</taxon>
        <taxon>Pseudomonadati</taxon>
        <taxon>Pseudomonadota</taxon>
        <taxon>Alphaproteobacteria</taxon>
        <taxon>Hyphomicrobiales</taxon>
        <taxon>Phyllobacteriaceae</taxon>
        <taxon>Borborobacter</taxon>
    </lineage>
</organism>
<protein>
    <submittedName>
        <fullName evidence="4">Amidohydrolase</fullName>
    </submittedName>
</protein>
<dbReference type="SUPFAM" id="SSF51556">
    <property type="entry name" value="Metallo-dependent hydrolases"/>
    <property type="match status" value="1"/>
</dbReference>
<dbReference type="Pfam" id="PF01979">
    <property type="entry name" value="Amidohydro_1"/>
    <property type="match status" value="1"/>
</dbReference>
<dbReference type="InterPro" id="IPR011059">
    <property type="entry name" value="Metal-dep_hydrolase_composite"/>
</dbReference>
<evidence type="ECO:0000256" key="2">
    <source>
        <dbReference type="ARBA" id="ARBA00022801"/>
    </source>
</evidence>
<feature type="domain" description="Amidohydrolase-related" evidence="3">
    <location>
        <begin position="62"/>
        <end position="431"/>
    </location>
</feature>
<accession>A0A432UZZ2</accession>
<dbReference type="InterPro" id="IPR006680">
    <property type="entry name" value="Amidohydro-rel"/>
</dbReference>
<reference evidence="4 5" key="1">
    <citation type="submission" date="2018-11" db="EMBL/GenBank/DDBJ databases">
        <title>Pseudaminobacter arsenicus sp. nov., an arsenic-resistant bacterium isolated from arsenic-rich aquifers.</title>
        <authorList>
            <person name="Mu Y."/>
        </authorList>
    </citation>
    <scope>NUCLEOTIDE SEQUENCE [LARGE SCALE GENOMIC DNA]</scope>
    <source>
        <strain evidence="4 5">CB3</strain>
    </source>
</reference>
<evidence type="ECO:0000313" key="4">
    <source>
        <dbReference type="EMBL" id="RUM95527.1"/>
    </source>
</evidence>
<keyword evidence="2 4" id="KW-0378">Hydrolase</keyword>
<dbReference type="Gene3D" id="2.30.40.10">
    <property type="entry name" value="Urease, subunit C, domain 1"/>
    <property type="match status" value="1"/>
</dbReference>
<evidence type="ECO:0000313" key="5">
    <source>
        <dbReference type="Proteomes" id="UP000281647"/>
    </source>
</evidence>
<dbReference type="Proteomes" id="UP000281647">
    <property type="component" value="Unassembled WGS sequence"/>
</dbReference>
<dbReference type="PANTHER" id="PTHR43794">
    <property type="entry name" value="AMINOHYDROLASE SSNA-RELATED"/>
    <property type="match status" value="1"/>
</dbReference>
<dbReference type="Gene3D" id="3.20.20.140">
    <property type="entry name" value="Metal-dependent hydrolases"/>
    <property type="match status" value="1"/>
</dbReference>
<comment type="caution">
    <text evidence="4">The sequence shown here is derived from an EMBL/GenBank/DDBJ whole genome shotgun (WGS) entry which is preliminary data.</text>
</comment>
<dbReference type="InterPro" id="IPR050287">
    <property type="entry name" value="MTA/SAH_deaminase"/>
</dbReference>
<dbReference type="PANTHER" id="PTHR43794:SF11">
    <property type="entry name" value="AMIDOHYDROLASE-RELATED DOMAIN-CONTAINING PROTEIN"/>
    <property type="match status" value="1"/>
</dbReference>
<dbReference type="InterPro" id="IPR032466">
    <property type="entry name" value="Metal_Hydrolase"/>
</dbReference>
<dbReference type="GO" id="GO:0016810">
    <property type="term" value="F:hydrolase activity, acting on carbon-nitrogen (but not peptide) bonds"/>
    <property type="evidence" value="ECO:0007669"/>
    <property type="project" value="InterPro"/>
</dbReference>
<name>A0A432UZZ2_9HYPH</name>
<dbReference type="SUPFAM" id="SSF51338">
    <property type="entry name" value="Composite domain of metallo-dependent hydrolases"/>
    <property type="match status" value="1"/>
</dbReference>
<dbReference type="OrthoDB" id="9796020at2"/>
<dbReference type="RefSeq" id="WP_128628626.1">
    <property type="nucleotide sequence ID" value="NZ_RKST01000038.1"/>
</dbReference>
<dbReference type="AlphaFoldDB" id="A0A432UZZ2"/>
<dbReference type="EMBL" id="RKST01000038">
    <property type="protein sequence ID" value="RUM95527.1"/>
    <property type="molecule type" value="Genomic_DNA"/>
</dbReference>
<evidence type="ECO:0000259" key="3">
    <source>
        <dbReference type="Pfam" id="PF01979"/>
    </source>
</evidence>
<evidence type="ECO:0000256" key="1">
    <source>
        <dbReference type="ARBA" id="ARBA00006745"/>
    </source>
</evidence>
<sequence length="478" mass="52611">MSKEYVSDQDCVIEAGWALVDRGGKQELERDISIVIRGNEIVEIRKGRVRGWEARIDASDCIVLPGFISGHTHTGISSPARGLIESGRFMDRPCAMVANFDQDELDALTAYNMAEIVKSGCTTFVEMSGSVEYAKSFVRVAKAWGVRAYVSVITPSHGDLHKIWYRTDDQVLFDSVPQTLKDIEAARQYALELKETGGDLIRPQMAIHAADTHTPETLKAVQEAAKEIGNGVHIHLAQRIREVEACERLWGMRPVAWLESLGFFDQPVIAAHLYKMDMEKDPAILKKHGVNYVHCACMASKLHQASQPYPEALAGDLNISLGIDQIGNDYIENIKLATLNGQLRMSLLEERSKAKMQRPLVTDSVRAATIGGAKMLNRDDLGRLTPGAKADLCTVDVTKPLGGVGALPPEPLHHLLYSSGRNVRDVMTNGRFQVRGGKLVVADEDRVVAEGGEVAKKIWAGLEKEDWFNAPPPPNSRG</sequence>
<gene>
    <name evidence="4" type="ORF">EET67_22770</name>
</gene>